<dbReference type="Proteomes" id="UP000190935">
    <property type="component" value="Chromosome I"/>
</dbReference>
<dbReference type="EMBL" id="LT630287">
    <property type="protein sequence ID" value="SFV41418.1"/>
    <property type="molecule type" value="Genomic_DNA"/>
</dbReference>
<reference evidence="3" key="1">
    <citation type="submission" date="2016-11" db="EMBL/GenBank/DDBJ databases">
        <authorList>
            <person name="Papadimitriou K."/>
        </authorList>
    </citation>
    <scope>NUCLEOTIDE SEQUENCE [LARGE SCALE GENOMIC DNA]</scope>
    <source>
        <strain evidence="3">ACA-DC 1533</strain>
    </source>
</reference>
<keyword evidence="1" id="KW-0472">Membrane</keyword>
<feature type="transmembrane region" description="Helical" evidence="1">
    <location>
        <begin position="120"/>
        <end position="139"/>
    </location>
</feature>
<keyword evidence="1" id="KW-0812">Transmembrane</keyword>
<feature type="transmembrane region" description="Helical" evidence="1">
    <location>
        <begin position="319"/>
        <end position="341"/>
    </location>
</feature>
<proteinExistence type="predicted"/>
<protein>
    <recommendedName>
        <fullName evidence="4">Polymerase</fullName>
    </recommendedName>
</protein>
<feature type="transmembrane region" description="Helical" evidence="1">
    <location>
        <begin position="83"/>
        <end position="108"/>
    </location>
</feature>
<evidence type="ECO:0008006" key="4">
    <source>
        <dbReference type="Google" id="ProtNLM"/>
    </source>
</evidence>
<feature type="transmembrane region" description="Helical" evidence="1">
    <location>
        <begin position="26"/>
        <end position="46"/>
    </location>
</feature>
<feature type="transmembrane region" description="Helical" evidence="1">
    <location>
        <begin position="350"/>
        <end position="367"/>
    </location>
</feature>
<dbReference type="RefSeq" id="WP_079579466.1">
    <property type="nucleotide sequence ID" value="NZ_DAIMTB010000029.1"/>
</dbReference>
<organism evidence="2 3">
    <name type="scientific">Ligilactobacillus acidipiscis</name>
    <dbReference type="NCBI Taxonomy" id="89059"/>
    <lineage>
        <taxon>Bacteria</taxon>
        <taxon>Bacillati</taxon>
        <taxon>Bacillota</taxon>
        <taxon>Bacilli</taxon>
        <taxon>Lactobacillales</taxon>
        <taxon>Lactobacillaceae</taxon>
        <taxon>Ligilactobacillus</taxon>
    </lineage>
</organism>
<feature type="transmembrane region" description="Helical" evidence="1">
    <location>
        <begin position="240"/>
        <end position="259"/>
    </location>
</feature>
<evidence type="ECO:0000256" key="1">
    <source>
        <dbReference type="SAM" id="Phobius"/>
    </source>
</evidence>
<gene>
    <name evidence="2" type="ORF">LAC1533_1995</name>
</gene>
<name>A0A1K1KRA2_9LACO</name>
<dbReference type="GeneID" id="95350102"/>
<feature type="transmembrane region" description="Helical" evidence="1">
    <location>
        <begin position="159"/>
        <end position="183"/>
    </location>
</feature>
<feature type="transmembrane region" description="Helical" evidence="1">
    <location>
        <begin position="373"/>
        <end position="389"/>
    </location>
</feature>
<sequence length="401" mass="46704">MIERYVGRFQEWKENSSNAKKYSESIYLLLLPIYLFAQFIPGTMAYSKFPAGFSYHVTLVMGILVVLKMLLFDTFEWKDAAMFILVGLLIYSSCMKVMTFHMFYYYLFIIGARNIDYRKIIRVFLIFIPTFLVVIAVLAKLRYIPGLVFGRYGDATVRYALGTIYPTDLAARVFYVAMFYAVLRRFKFNLAEHVGYLGLTILIYAITDTRLDTMLMILVYLVVLFRKPVFNFINWLGYQWINLLSLFAILVSILLAYFYKPNNPMFTLIDRVLSGRLVHQREAFTKYNVTVFGQYVTESGNGGANHNENYKYFFIDSSFMRVLMMNGLVCFILVVIAIWFMSKRFIQENAISLEICLLLVIVSSIIDQHMIEISFNILFLAFFANNAFFSEQKENSHLSVS</sequence>
<evidence type="ECO:0000313" key="2">
    <source>
        <dbReference type="EMBL" id="SFV41418.1"/>
    </source>
</evidence>
<feature type="transmembrane region" description="Helical" evidence="1">
    <location>
        <begin position="53"/>
        <end position="71"/>
    </location>
</feature>
<dbReference type="KEGG" id="laca:LAC1533_1995"/>
<dbReference type="AlphaFoldDB" id="A0A1K1KRA2"/>
<keyword evidence="1" id="KW-1133">Transmembrane helix</keyword>
<accession>A0A1K1KRA2</accession>
<evidence type="ECO:0000313" key="3">
    <source>
        <dbReference type="Proteomes" id="UP000190935"/>
    </source>
</evidence>